<evidence type="ECO:0000256" key="4">
    <source>
        <dbReference type="ARBA" id="ARBA00022833"/>
    </source>
</evidence>
<keyword evidence="8" id="KW-0675">Receptor</keyword>
<dbReference type="Gene3D" id="1.10.565.10">
    <property type="entry name" value="Retinoid X Receptor"/>
    <property type="match status" value="1"/>
</dbReference>
<dbReference type="AlphaFoldDB" id="A0A158P943"/>
<dbReference type="GO" id="GO:0000978">
    <property type="term" value="F:RNA polymerase II cis-regulatory region sequence-specific DNA binding"/>
    <property type="evidence" value="ECO:0007669"/>
    <property type="project" value="TreeGrafter"/>
</dbReference>
<evidence type="ECO:0000256" key="9">
    <source>
        <dbReference type="SAM" id="SignalP"/>
    </source>
</evidence>
<keyword evidence="9" id="KW-0732">Signal</keyword>
<reference evidence="11" key="1">
    <citation type="submission" date="2012-09" db="EMBL/GenBank/DDBJ databases">
        <authorList>
            <person name="Martin A.A."/>
        </authorList>
    </citation>
    <scope>NUCLEOTIDE SEQUENCE</scope>
</reference>
<dbReference type="GO" id="GO:0008270">
    <property type="term" value="F:zinc ion binding"/>
    <property type="evidence" value="ECO:0007669"/>
    <property type="project" value="UniProtKB-KW"/>
</dbReference>
<protein>
    <submittedName>
        <fullName evidence="12">NR LBD domain-containing protein</fullName>
    </submittedName>
</protein>
<keyword evidence="3" id="KW-0863">Zinc-finger</keyword>
<evidence type="ECO:0000256" key="7">
    <source>
        <dbReference type="ARBA" id="ARBA00023163"/>
    </source>
</evidence>
<dbReference type="PANTHER" id="PTHR24082">
    <property type="entry name" value="NUCLEAR HORMONE RECEPTOR"/>
    <property type="match status" value="1"/>
</dbReference>
<dbReference type="InterPro" id="IPR035500">
    <property type="entry name" value="NHR-like_dom_sf"/>
</dbReference>
<dbReference type="PROSITE" id="PS51843">
    <property type="entry name" value="NR_LBD"/>
    <property type="match status" value="1"/>
</dbReference>
<dbReference type="PANTHER" id="PTHR24082:SF507">
    <property type="entry name" value="BILE ACID RECEPTOR-RELATED"/>
    <property type="match status" value="1"/>
</dbReference>
<evidence type="ECO:0000256" key="2">
    <source>
        <dbReference type="ARBA" id="ARBA00022723"/>
    </source>
</evidence>
<evidence type="ECO:0000256" key="3">
    <source>
        <dbReference type="ARBA" id="ARBA00022771"/>
    </source>
</evidence>
<comment type="similarity">
    <text evidence="1">Belongs to the nuclear hormone receptor family.</text>
</comment>
<dbReference type="GO" id="GO:0030154">
    <property type="term" value="P:cell differentiation"/>
    <property type="evidence" value="ECO:0007669"/>
    <property type="project" value="TreeGrafter"/>
</dbReference>
<evidence type="ECO:0000313" key="11">
    <source>
        <dbReference type="Proteomes" id="UP000035642"/>
    </source>
</evidence>
<evidence type="ECO:0000259" key="10">
    <source>
        <dbReference type="PROSITE" id="PS51843"/>
    </source>
</evidence>
<evidence type="ECO:0000256" key="5">
    <source>
        <dbReference type="ARBA" id="ARBA00023015"/>
    </source>
</evidence>
<dbReference type="SUPFAM" id="SSF48508">
    <property type="entry name" value="Nuclear receptor ligand-binding domain"/>
    <property type="match status" value="1"/>
</dbReference>
<keyword evidence="5" id="KW-0805">Transcription regulation</keyword>
<evidence type="ECO:0000256" key="6">
    <source>
        <dbReference type="ARBA" id="ARBA00023125"/>
    </source>
</evidence>
<keyword evidence="6" id="KW-0238">DNA-binding</keyword>
<dbReference type="Proteomes" id="UP000035642">
    <property type="component" value="Unassembled WGS sequence"/>
</dbReference>
<dbReference type="GO" id="GO:0004879">
    <property type="term" value="F:nuclear receptor activity"/>
    <property type="evidence" value="ECO:0007669"/>
    <property type="project" value="TreeGrafter"/>
</dbReference>
<dbReference type="InterPro" id="IPR000536">
    <property type="entry name" value="Nucl_hrmn_rcpt_lig-bd"/>
</dbReference>
<dbReference type="GO" id="GO:0000122">
    <property type="term" value="P:negative regulation of transcription by RNA polymerase II"/>
    <property type="evidence" value="ECO:0007669"/>
    <property type="project" value="TreeGrafter"/>
</dbReference>
<dbReference type="InterPro" id="IPR050234">
    <property type="entry name" value="Nuclear_hormone_rcpt_NR1"/>
</dbReference>
<accession>A0A158P943</accession>
<organism evidence="11 12">
    <name type="scientific">Angiostrongylus cantonensis</name>
    <name type="common">Rat lungworm</name>
    <dbReference type="NCBI Taxonomy" id="6313"/>
    <lineage>
        <taxon>Eukaryota</taxon>
        <taxon>Metazoa</taxon>
        <taxon>Ecdysozoa</taxon>
        <taxon>Nematoda</taxon>
        <taxon>Chromadorea</taxon>
        <taxon>Rhabditida</taxon>
        <taxon>Rhabditina</taxon>
        <taxon>Rhabditomorpha</taxon>
        <taxon>Strongyloidea</taxon>
        <taxon>Metastrongylidae</taxon>
        <taxon>Angiostrongylus</taxon>
    </lineage>
</organism>
<keyword evidence="2" id="KW-0479">Metal-binding</keyword>
<evidence type="ECO:0000313" key="12">
    <source>
        <dbReference type="WBParaSite" id="ACAC_0000780001-mRNA-1"/>
    </source>
</evidence>
<dbReference type="WBParaSite" id="ACAC_0000780001-mRNA-1">
    <property type="protein sequence ID" value="ACAC_0000780001-mRNA-1"/>
    <property type="gene ID" value="ACAC_0000780001"/>
</dbReference>
<keyword evidence="7" id="KW-0804">Transcription</keyword>
<feature type="chain" id="PRO_5007630117" evidence="9">
    <location>
        <begin position="17"/>
        <end position="449"/>
    </location>
</feature>
<keyword evidence="11" id="KW-1185">Reference proteome</keyword>
<sequence length="449" mass="51232">MTRLIFLIVLTVFIDCLEDWSFLAAHGGIFRSLDWTNNELVQVSALHTTVSHHKLVNLIAQKLNESNIEIKTRQRIEKFMEDRQPPRFLEKFLTEEHRNTAKTLDGLRLGYARLETSGHPATTRSDSEPVVALPCLWLLVKENYLKSLRVVLNEEERVQKRELIKGNRERRHLEQLVSVVKGPPLSDSHLRDLTFEINLITKSYCRHIDQPMVTILSDRMIAKDSDDQLTETLRPIVRRSSDFARVIAIWDTLPLVCQMQLLHSSILEMQLLRFASFFDETADTFRPNVNISFSHSELLELLSLGVTNNDEIGELHELLTRFFALARSLAVLQLDDRILAVLSAMFIFDPSNMLDPSVVDAIVSTYARLDEMLHTLIDEGSDGVGVAQAFARLLSTVTALRCVCRRLVTLAIDNECSDFSLKVVSYDPRSIQRLLVIPVKHFSESANDN</sequence>
<name>A0A158P943_ANGCA</name>
<dbReference type="STRING" id="6313.A0A158P943"/>
<feature type="signal peptide" evidence="9">
    <location>
        <begin position="1"/>
        <end position="16"/>
    </location>
</feature>
<evidence type="ECO:0000256" key="8">
    <source>
        <dbReference type="ARBA" id="ARBA00023170"/>
    </source>
</evidence>
<feature type="domain" description="NR LBD" evidence="10">
    <location>
        <begin position="195"/>
        <end position="433"/>
    </location>
</feature>
<proteinExistence type="inferred from homology"/>
<reference evidence="12" key="2">
    <citation type="submission" date="2016-04" db="UniProtKB">
        <authorList>
            <consortium name="WormBaseParasite"/>
        </authorList>
    </citation>
    <scope>IDENTIFICATION</scope>
</reference>
<evidence type="ECO:0000256" key="1">
    <source>
        <dbReference type="ARBA" id="ARBA00005993"/>
    </source>
</evidence>
<dbReference type="GO" id="GO:0045944">
    <property type="term" value="P:positive regulation of transcription by RNA polymerase II"/>
    <property type="evidence" value="ECO:0007669"/>
    <property type="project" value="TreeGrafter"/>
</dbReference>
<keyword evidence="4" id="KW-0862">Zinc</keyword>